<feature type="compositionally biased region" description="Low complexity" evidence="1">
    <location>
        <begin position="609"/>
        <end position="621"/>
    </location>
</feature>
<dbReference type="Proteomes" id="UP001153618">
    <property type="component" value="Unassembled WGS sequence"/>
</dbReference>
<feature type="chain" id="PRO_5040874458" description="TRP C-terminal domain-containing protein" evidence="3">
    <location>
        <begin position="22"/>
        <end position="768"/>
    </location>
</feature>
<evidence type="ECO:0000313" key="5">
    <source>
        <dbReference type="Proteomes" id="UP001153618"/>
    </source>
</evidence>
<name>A0A9W4MKX9_PENOL</name>
<gene>
    <name evidence="4" type="ORF">POLS_LOCUS1333</name>
</gene>
<feature type="transmembrane region" description="Helical" evidence="2">
    <location>
        <begin position="376"/>
        <end position="395"/>
    </location>
</feature>
<feature type="region of interest" description="Disordered" evidence="1">
    <location>
        <begin position="549"/>
        <end position="633"/>
    </location>
</feature>
<dbReference type="GO" id="GO:0055085">
    <property type="term" value="P:transmembrane transport"/>
    <property type="evidence" value="ECO:0007669"/>
    <property type="project" value="TreeGrafter"/>
</dbReference>
<feature type="transmembrane region" description="Helical" evidence="2">
    <location>
        <begin position="484"/>
        <end position="504"/>
    </location>
</feature>
<evidence type="ECO:0000256" key="2">
    <source>
        <dbReference type="SAM" id="Phobius"/>
    </source>
</evidence>
<dbReference type="OrthoDB" id="269822at2759"/>
<proteinExistence type="predicted"/>
<dbReference type="AlphaFoldDB" id="A0A9W4MKX9"/>
<dbReference type="EMBL" id="CAJVOS010000010">
    <property type="protein sequence ID" value="CAG7982227.1"/>
    <property type="molecule type" value="Genomic_DNA"/>
</dbReference>
<feature type="transmembrane region" description="Helical" evidence="2">
    <location>
        <begin position="516"/>
        <end position="538"/>
    </location>
</feature>
<keyword evidence="2" id="KW-1133">Transmembrane helix</keyword>
<reference evidence="4" key="1">
    <citation type="submission" date="2021-07" db="EMBL/GenBank/DDBJ databases">
        <authorList>
            <person name="Branca A.L. A."/>
        </authorList>
    </citation>
    <scope>NUCLEOTIDE SEQUENCE</scope>
</reference>
<feature type="transmembrane region" description="Helical" evidence="2">
    <location>
        <begin position="338"/>
        <end position="364"/>
    </location>
</feature>
<evidence type="ECO:0000256" key="3">
    <source>
        <dbReference type="SAM" id="SignalP"/>
    </source>
</evidence>
<dbReference type="InterPro" id="IPR040241">
    <property type="entry name" value="TRP_Flc/Pkd2-like"/>
</dbReference>
<feature type="signal peptide" evidence="3">
    <location>
        <begin position="1"/>
        <end position="21"/>
    </location>
</feature>
<feature type="transmembrane region" description="Helical" evidence="2">
    <location>
        <begin position="305"/>
        <end position="326"/>
    </location>
</feature>
<evidence type="ECO:0000313" key="4">
    <source>
        <dbReference type="EMBL" id="CAG7982227.1"/>
    </source>
</evidence>
<keyword evidence="2" id="KW-0472">Membrane</keyword>
<organism evidence="4 5">
    <name type="scientific">Penicillium olsonii</name>
    <dbReference type="NCBI Taxonomy" id="99116"/>
    <lineage>
        <taxon>Eukaryota</taxon>
        <taxon>Fungi</taxon>
        <taxon>Dikarya</taxon>
        <taxon>Ascomycota</taxon>
        <taxon>Pezizomycotina</taxon>
        <taxon>Eurotiomycetes</taxon>
        <taxon>Eurotiomycetidae</taxon>
        <taxon>Eurotiales</taxon>
        <taxon>Aspergillaceae</taxon>
        <taxon>Penicillium</taxon>
    </lineage>
</organism>
<evidence type="ECO:0008006" key="6">
    <source>
        <dbReference type="Google" id="ProtNLM"/>
    </source>
</evidence>
<feature type="region of interest" description="Disordered" evidence="1">
    <location>
        <begin position="716"/>
        <end position="741"/>
    </location>
</feature>
<feature type="region of interest" description="Disordered" evidence="1">
    <location>
        <begin position="645"/>
        <end position="694"/>
    </location>
</feature>
<keyword evidence="3" id="KW-0732">Signal</keyword>
<keyword evidence="5" id="KW-1185">Reference proteome</keyword>
<dbReference type="PANTHER" id="PTHR31145">
    <property type="entry name" value="INTEGRAL MEMBRANE PROTEIN (AFU_ORTHOLOGUE AFUA_7G01610)"/>
    <property type="match status" value="1"/>
</dbReference>
<sequence length="768" mass="85438">MQLRVPIVVILSTLNVLACQAAWVSKFPCSSVDYDPLEDPFRIDSIRGTLETSNGSTILSLSILAIHDIARFDCNDLDLPRLEDSIRFHALGVPFGAVTSLSSNCPLQIANTLRPPDGFLFSRFELLYSFNHPHRLQTAVADLSFRTHDGHELDCVVPRITPDIGTPASVVFTYFPAAVMVLVGIASWTKNRNDESAWSTLFGSRVAQSVLSSAWKVILELADYLRYLQFMLLAGSLTLDYPGFYQPVISQTAWSSLLYWTGPVDHGFTYTGVEDGLYVSNRSYGLDYMSQMIGFPTMPDIMIDAFINLVILVFAVFVLSFTLYLAMSQFGRSFHLSLVTWDAGFIFFGMILSFFSLPLLAFMSYELILIGYLPNYRIFLVAVSMAIIVYANFLITRHVNIRREPTDISSPDAALPSSRSARYLQIAHKYLGQYLPASIPLLQGIIIGGVQDWGLSQALLLMGIEIILLLHLTISLRERIFVSIPAWCSIARLFIVCLTLTFAISKNEVAKEWVGYVLLCFHGIVIIFGFLCVAVWRLTQAISKKARPSSRVQSSGRSDSNSFTLSYQGQHPPSIRSEGSGFPLNRIKKNRHKPGFSTSDEPENPEILGKSSSSSNGPGSSADQFPTPHHPKHYVTDFSAFYRQPRQSSLPPSHKETPSSSGASKISYDGVGENSCSDTSSSEPRDSFDELMEVPIRPEVDYSVRESDAYYRVSANGLVSPTPNPAESAEETQKDRGSMRGWAARTAEMWNPPKKEKGFQVMRPPRPD</sequence>
<protein>
    <recommendedName>
        <fullName evidence="6">TRP C-terminal domain-containing protein</fullName>
    </recommendedName>
</protein>
<feature type="compositionally biased region" description="Low complexity" evidence="1">
    <location>
        <begin position="549"/>
        <end position="562"/>
    </location>
</feature>
<dbReference type="GO" id="GO:0016020">
    <property type="term" value="C:membrane"/>
    <property type="evidence" value="ECO:0007669"/>
    <property type="project" value="TreeGrafter"/>
</dbReference>
<evidence type="ECO:0000256" key="1">
    <source>
        <dbReference type="SAM" id="MobiDB-lite"/>
    </source>
</evidence>
<feature type="transmembrane region" description="Helical" evidence="2">
    <location>
        <begin position="453"/>
        <end position="472"/>
    </location>
</feature>
<comment type="caution">
    <text evidence="4">The sequence shown here is derived from an EMBL/GenBank/DDBJ whole genome shotgun (WGS) entry which is preliminary data.</text>
</comment>
<keyword evidence="2" id="KW-0812">Transmembrane</keyword>
<accession>A0A9W4MKX9</accession>
<dbReference type="PANTHER" id="PTHR31145:SF8">
    <property type="entry name" value="INTEGRAL MEMBRANE PROTEIN (AFU_ORTHOLOGUE AFUA_2G17475)"/>
    <property type="match status" value="1"/>
</dbReference>